<proteinExistence type="inferred from homology"/>
<dbReference type="AlphaFoldDB" id="A0A8A1MI97"/>
<feature type="compositionally biased region" description="Polar residues" evidence="4">
    <location>
        <begin position="863"/>
        <end position="874"/>
    </location>
</feature>
<organism evidence="6 7">
    <name type="scientific">Ajellomyces capsulatus</name>
    <name type="common">Darling's disease fungus</name>
    <name type="synonym">Histoplasma capsulatum</name>
    <dbReference type="NCBI Taxonomy" id="5037"/>
    <lineage>
        <taxon>Eukaryota</taxon>
        <taxon>Fungi</taxon>
        <taxon>Dikarya</taxon>
        <taxon>Ascomycota</taxon>
        <taxon>Pezizomycotina</taxon>
        <taxon>Eurotiomycetes</taxon>
        <taxon>Eurotiomycetidae</taxon>
        <taxon>Onygenales</taxon>
        <taxon>Ajellomycetaceae</taxon>
        <taxon>Histoplasma</taxon>
    </lineage>
</organism>
<dbReference type="InterPro" id="IPR002168">
    <property type="entry name" value="Lipase_GDXG_HIS_AS"/>
</dbReference>
<dbReference type="InterPro" id="IPR013094">
    <property type="entry name" value="AB_hydrolase_3"/>
</dbReference>
<feature type="compositionally biased region" description="Polar residues" evidence="4">
    <location>
        <begin position="775"/>
        <end position="785"/>
    </location>
</feature>
<sequence length="926" mass="104234">MFEVVEANNWNVDSLEHQNTIHEFHRVSKRQRRASRFDYSNRKKHRSKPTARISYHEGLHIIRQFLFYSSLHTVEDLQVFTSQSVPSPRWVKVDKLRVPEDHLASAADLIIIQLGSEGLSQVGGNKWWRWRGKNSSLEGEWVEMQHDFVERQRKGVRSNRVMLYIHGGAYYFGSPNSHRYQIQRHARKLKARVFVRSISSESVFADQAAYRLAPQFPFPCALQDCLAAYLYLLSMYKPSEIIIAGDSAGGGIALSILVTLRDQRMPLPAGAILMSPWVDLTHSFPSASGDGHGDYVPSYGFIHRPSLSWPPPNTDEIDTIMKAEETRVNGGSRTSSSVHGHDKSTKAARRSFRGVTSLTHSKETSVGHRSDTSSIYEPHEIFHNRNRTLKVEIDGQLVELKDQIHMYTTNELLSHPLVSPVLQPSLGGLPPMLILTGGAELLRDEQIYLAHKAADPACFLPSEEYLDRHDPSRQTVNKFPPTFVQLQVWDDLCHVAPTLSFTRPAKYMFRSIAQFGAWSLARAQQASIDIPYYASEVSSSDVDSSHTSAQKSATPSPYSGLMVIGKAGDPLPQFEDYMIRQRVDGDGNIYPLAARSHFAALQMLPEEIGVPKPGPVLKWLRAKEEWDTKFAKQKSAVQRQRLQEIQQGVGVFRYGEYPPLSSLASRKDISVAYEEEKYKKSHGMWLWSLIANKHDTAALAKAQTVGEADIRVGPQPSLHKLPSRRYSLRNQVLPHVKRKHRHSHQERTVSDLGQAAESMPVLEPPPRSRKRCDPQFTSSGCDPTTPNQPPPEEFQLGLLAGPQFLNHDGRRPSSIYTDDASERSINDADGVISPLFRRSRPDGEFKTQCETPSVGTNPDPFTPEQNDLQSTSDPSGVDRNEKTTPVDDQLPVKEDTELRGDARGDTAQGCNPSKLKKLKYDFEFDE</sequence>
<dbReference type="Pfam" id="PF07859">
    <property type="entry name" value="Abhydrolase_3"/>
    <property type="match status" value="2"/>
</dbReference>
<evidence type="ECO:0000313" key="7">
    <source>
        <dbReference type="Proteomes" id="UP000663671"/>
    </source>
</evidence>
<dbReference type="Gene3D" id="3.40.50.1820">
    <property type="entry name" value="alpha/beta hydrolase"/>
    <property type="match status" value="2"/>
</dbReference>
<feature type="domain" description="Alpha/beta hydrolase fold-3" evidence="5">
    <location>
        <begin position="162"/>
        <end position="287"/>
    </location>
</feature>
<dbReference type="OrthoDB" id="2336090at2759"/>
<dbReference type="InterPro" id="IPR029058">
    <property type="entry name" value="AB_hydrolase_fold"/>
</dbReference>
<dbReference type="PROSITE" id="PS01174">
    <property type="entry name" value="LIPASE_GDXG_SER"/>
    <property type="match status" value="1"/>
</dbReference>
<gene>
    <name evidence="6" type="primary">NIT49</name>
    <name evidence="6" type="ORF">I7I51_07205</name>
</gene>
<evidence type="ECO:0000313" key="6">
    <source>
        <dbReference type="EMBL" id="QSS66348.1"/>
    </source>
</evidence>
<evidence type="ECO:0000256" key="3">
    <source>
        <dbReference type="PROSITE-ProRule" id="PRU10038"/>
    </source>
</evidence>
<feature type="region of interest" description="Disordered" evidence="4">
    <location>
        <begin position="736"/>
        <end position="913"/>
    </location>
</feature>
<dbReference type="GO" id="GO:0016787">
    <property type="term" value="F:hydrolase activity"/>
    <property type="evidence" value="ECO:0007669"/>
    <property type="project" value="UniProtKB-KW"/>
</dbReference>
<feature type="region of interest" description="Disordered" evidence="4">
    <location>
        <begin position="327"/>
        <end position="371"/>
    </location>
</feature>
<keyword evidence="2" id="KW-0378">Hydrolase</keyword>
<comment type="similarity">
    <text evidence="1">Belongs to the 'GDXG' lipolytic enzyme family.</text>
</comment>
<evidence type="ECO:0000256" key="4">
    <source>
        <dbReference type="SAM" id="MobiDB-lite"/>
    </source>
</evidence>
<reference evidence="6" key="1">
    <citation type="submission" date="2021-01" db="EMBL/GenBank/DDBJ databases">
        <title>Chromosome-level genome assembly of a human fungal pathogen reveals clustering of transcriptionally co-regulated genes.</title>
        <authorList>
            <person name="Voorhies M."/>
            <person name="Cohen S."/>
            <person name="Shea T.P."/>
            <person name="Petrus S."/>
            <person name="Munoz J.F."/>
            <person name="Poplawski S."/>
            <person name="Goldman W.E."/>
            <person name="Michael T."/>
            <person name="Cuomo C.A."/>
            <person name="Sil A."/>
            <person name="Beyhan S."/>
        </authorList>
    </citation>
    <scope>NUCLEOTIDE SEQUENCE</scope>
    <source>
        <strain evidence="6">WU24</strain>
    </source>
</reference>
<accession>A0A8A1MI97</accession>
<dbReference type="PROSITE" id="PS01173">
    <property type="entry name" value="LIPASE_GDXG_HIS"/>
    <property type="match status" value="1"/>
</dbReference>
<dbReference type="InterPro" id="IPR050300">
    <property type="entry name" value="GDXG_lipolytic_enzyme"/>
</dbReference>
<dbReference type="VEuPathDB" id="FungiDB:I7I51_07205"/>
<feature type="compositionally biased region" description="Polar residues" evidence="4">
    <location>
        <begin position="329"/>
        <end position="338"/>
    </location>
</feature>
<evidence type="ECO:0000256" key="1">
    <source>
        <dbReference type="ARBA" id="ARBA00010515"/>
    </source>
</evidence>
<feature type="domain" description="Alpha/beta hydrolase fold-3" evidence="5">
    <location>
        <begin position="405"/>
        <end position="454"/>
    </location>
</feature>
<dbReference type="PANTHER" id="PTHR48081:SF19">
    <property type="entry name" value="AB HYDROLASE SUPERFAMILY PROTEIN C4A8.06C"/>
    <property type="match status" value="1"/>
</dbReference>
<dbReference type="InterPro" id="IPR033140">
    <property type="entry name" value="Lipase_GDXG_put_SER_AS"/>
</dbReference>
<name>A0A8A1MI97_AJECA</name>
<dbReference type="SUPFAM" id="SSF53474">
    <property type="entry name" value="alpha/beta-Hydrolases"/>
    <property type="match status" value="1"/>
</dbReference>
<dbReference type="PANTHER" id="PTHR48081">
    <property type="entry name" value="AB HYDROLASE SUPERFAMILY PROTEIN C4A8.06C"/>
    <property type="match status" value="1"/>
</dbReference>
<dbReference type="EMBL" id="CP069115">
    <property type="protein sequence ID" value="QSS66348.1"/>
    <property type="molecule type" value="Genomic_DNA"/>
</dbReference>
<feature type="compositionally biased region" description="Basic and acidic residues" evidence="4">
    <location>
        <begin position="360"/>
        <end position="371"/>
    </location>
</feature>
<evidence type="ECO:0000259" key="5">
    <source>
        <dbReference type="Pfam" id="PF07859"/>
    </source>
</evidence>
<feature type="active site" evidence="3">
    <location>
        <position position="247"/>
    </location>
</feature>
<dbReference type="Proteomes" id="UP000663671">
    <property type="component" value="Chromosome 3"/>
</dbReference>
<feature type="compositionally biased region" description="Basic and acidic residues" evidence="4">
    <location>
        <begin position="876"/>
        <end position="904"/>
    </location>
</feature>
<evidence type="ECO:0000256" key="2">
    <source>
        <dbReference type="ARBA" id="ARBA00022801"/>
    </source>
</evidence>
<protein>
    <submittedName>
        <fullName evidence="6">Lipase/esterase</fullName>
    </submittedName>
</protein>